<dbReference type="OrthoDB" id="205623at2759"/>
<dbReference type="OMA" id="CEGGSHY"/>
<dbReference type="InterPro" id="IPR027417">
    <property type="entry name" value="P-loop_NTPase"/>
</dbReference>
<protein>
    <recommendedName>
        <fullName evidence="3">Sulfotransferase</fullName>
        <ecNumber evidence="3">2.8.2.-</ecNumber>
    </recommendedName>
</protein>
<dbReference type="Gene3D" id="3.40.50.300">
    <property type="entry name" value="P-loop containing nucleotide triphosphate hydrolases"/>
    <property type="match status" value="1"/>
</dbReference>
<organism evidence="5 6">
    <name type="scientific">Macleaya cordata</name>
    <name type="common">Five-seeded plume-poppy</name>
    <name type="synonym">Bocconia cordata</name>
    <dbReference type="NCBI Taxonomy" id="56857"/>
    <lineage>
        <taxon>Eukaryota</taxon>
        <taxon>Viridiplantae</taxon>
        <taxon>Streptophyta</taxon>
        <taxon>Embryophyta</taxon>
        <taxon>Tracheophyta</taxon>
        <taxon>Spermatophyta</taxon>
        <taxon>Magnoliopsida</taxon>
        <taxon>Ranunculales</taxon>
        <taxon>Papaveraceae</taxon>
        <taxon>Papaveroideae</taxon>
        <taxon>Macleaya</taxon>
    </lineage>
</organism>
<comment type="caution">
    <text evidence="5">The sequence shown here is derived from an EMBL/GenBank/DDBJ whole genome shotgun (WGS) entry which is preliminary data.</text>
</comment>
<keyword evidence="6" id="KW-1185">Reference proteome</keyword>
<dbReference type="EC" id="2.8.2.-" evidence="3"/>
<comment type="similarity">
    <text evidence="1 3">Belongs to the sulfotransferase 1 family.</text>
</comment>
<dbReference type="AlphaFoldDB" id="A0A200R9P2"/>
<keyword evidence="2 3" id="KW-0808">Transferase</keyword>
<evidence type="ECO:0000256" key="2">
    <source>
        <dbReference type="ARBA" id="ARBA00022679"/>
    </source>
</evidence>
<dbReference type="InterPro" id="IPR000863">
    <property type="entry name" value="Sulfotransferase_dom"/>
</dbReference>
<sequence length="205" mass="23812">MGIFLILISTTFSPPGFYLPISLILLCLNPLRTRVPIARWSSSKRTIDVDDDHPTRSLPLEEALDLFCNGVSRFGPFWDHVLGYWKASLERPQTTLFLKYEDMKMDPKTHLKRLTEFLGYPFSVEEESEGVVDEILSLCSFEQLRNLDVNKYGKARLGCYNKIFFRKGEVGDWKNYLTPSMVERLDRLIEEKLHGSGFVFQDYLD</sequence>
<evidence type="ECO:0000256" key="1">
    <source>
        <dbReference type="ARBA" id="ARBA00005771"/>
    </source>
</evidence>
<evidence type="ECO:0000256" key="3">
    <source>
        <dbReference type="RuleBase" id="RU361155"/>
    </source>
</evidence>
<feature type="domain" description="Sulfotransferase" evidence="4">
    <location>
        <begin position="52"/>
        <end position="197"/>
    </location>
</feature>
<dbReference type="Pfam" id="PF00685">
    <property type="entry name" value="Sulfotransfer_1"/>
    <property type="match status" value="1"/>
</dbReference>
<reference evidence="5 6" key="1">
    <citation type="journal article" date="2017" name="Mol. Plant">
        <title>The Genome of Medicinal Plant Macleaya cordata Provides New Insights into Benzylisoquinoline Alkaloids Metabolism.</title>
        <authorList>
            <person name="Liu X."/>
            <person name="Liu Y."/>
            <person name="Huang P."/>
            <person name="Ma Y."/>
            <person name="Qing Z."/>
            <person name="Tang Q."/>
            <person name="Cao H."/>
            <person name="Cheng P."/>
            <person name="Zheng Y."/>
            <person name="Yuan Z."/>
            <person name="Zhou Y."/>
            <person name="Liu J."/>
            <person name="Tang Z."/>
            <person name="Zhuo Y."/>
            <person name="Zhang Y."/>
            <person name="Yu L."/>
            <person name="Huang J."/>
            <person name="Yang P."/>
            <person name="Peng Q."/>
            <person name="Zhang J."/>
            <person name="Jiang W."/>
            <person name="Zhang Z."/>
            <person name="Lin K."/>
            <person name="Ro D.K."/>
            <person name="Chen X."/>
            <person name="Xiong X."/>
            <person name="Shang Y."/>
            <person name="Huang S."/>
            <person name="Zeng J."/>
        </authorList>
    </citation>
    <scope>NUCLEOTIDE SEQUENCE [LARGE SCALE GENOMIC DNA]</scope>
    <source>
        <strain evidence="6">cv. BLH2017</strain>
        <tissue evidence="5">Root</tissue>
    </source>
</reference>
<evidence type="ECO:0000313" key="6">
    <source>
        <dbReference type="Proteomes" id="UP000195402"/>
    </source>
</evidence>
<evidence type="ECO:0000313" key="5">
    <source>
        <dbReference type="EMBL" id="OVA19428.1"/>
    </source>
</evidence>
<dbReference type="Proteomes" id="UP000195402">
    <property type="component" value="Unassembled WGS sequence"/>
</dbReference>
<dbReference type="InParanoid" id="A0A200R9P2"/>
<dbReference type="GO" id="GO:0008146">
    <property type="term" value="F:sulfotransferase activity"/>
    <property type="evidence" value="ECO:0007669"/>
    <property type="project" value="InterPro"/>
</dbReference>
<dbReference type="EMBL" id="MVGT01000187">
    <property type="protein sequence ID" value="OVA19428.1"/>
    <property type="molecule type" value="Genomic_DNA"/>
</dbReference>
<name>A0A200R9P2_MACCD</name>
<dbReference type="SUPFAM" id="SSF52540">
    <property type="entry name" value="P-loop containing nucleoside triphosphate hydrolases"/>
    <property type="match status" value="1"/>
</dbReference>
<dbReference type="PANTHER" id="PTHR11783">
    <property type="entry name" value="SULFOTRANSFERASE SULT"/>
    <property type="match status" value="1"/>
</dbReference>
<gene>
    <name evidence="5" type="ORF">BVC80_9055g78</name>
</gene>
<accession>A0A200R9P2</accession>
<evidence type="ECO:0000259" key="4">
    <source>
        <dbReference type="Pfam" id="PF00685"/>
    </source>
</evidence>
<proteinExistence type="inferred from homology"/>